<evidence type="ECO:0000256" key="2">
    <source>
        <dbReference type="ARBA" id="ARBA00001946"/>
    </source>
</evidence>
<evidence type="ECO:0000313" key="10">
    <source>
        <dbReference type="EMBL" id="TPR15232.1"/>
    </source>
</evidence>
<dbReference type="InterPro" id="IPR011054">
    <property type="entry name" value="Rudment_hybrid_motif"/>
</dbReference>
<comment type="catalytic activity">
    <reaction evidence="7 8">
        <text>5-amino-1-(5-phospho-beta-D-ribosyl)imidazole + hydrogencarbonate + ATP = 5-carboxyamino-1-(5-phospho-D-ribosyl)imidazole + ADP + phosphate + 2 H(+)</text>
        <dbReference type="Rhea" id="RHEA:19317"/>
        <dbReference type="ChEBI" id="CHEBI:15378"/>
        <dbReference type="ChEBI" id="CHEBI:17544"/>
        <dbReference type="ChEBI" id="CHEBI:30616"/>
        <dbReference type="ChEBI" id="CHEBI:43474"/>
        <dbReference type="ChEBI" id="CHEBI:58730"/>
        <dbReference type="ChEBI" id="CHEBI:137981"/>
        <dbReference type="ChEBI" id="CHEBI:456216"/>
        <dbReference type="EC" id="6.3.4.18"/>
    </reaction>
</comment>
<evidence type="ECO:0000256" key="4">
    <source>
        <dbReference type="ARBA" id="ARBA00022755"/>
    </source>
</evidence>
<feature type="binding site" evidence="7">
    <location>
        <position position="193"/>
    </location>
    <ligand>
        <name>ATP</name>
        <dbReference type="ChEBI" id="CHEBI:30616"/>
    </ligand>
</feature>
<dbReference type="InterPro" id="IPR011761">
    <property type="entry name" value="ATP-grasp"/>
</dbReference>
<dbReference type="PROSITE" id="PS50975">
    <property type="entry name" value="ATP_GRASP"/>
    <property type="match status" value="1"/>
</dbReference>
<dbReference type="PANTHER" id="PTHR11609:SF5">
    <property type="entry name" value="PHOSPHORIBOSYLAMINOIMIDAZOLE CARBOXYLASE"/>
    <property type="match status" value="1"/>
</dbReference>
<feature type="binding site" evidence="7">
    <location>
        <begin position="185"/>
        <end position="188"/>
    </location>
    <ligand>
        <name>ATP</name>
        <dbReference type="ChEBI" id="CHEBI:30616"/>
    </ligand>
</feature>
<evidence type="ECO:0000313" key="11">
    <source>
        <dbReference type="Proteomes" id="UP000767392"/>
    </source>
</evidence>
<dbReference type="Gene3D" id="3.30.1490.20">
    <property type="entry name" value="ATP-grasp fold, A domain"/>
    <property type="match status" value="1"/>
</dbReference>
<dbReference type="HAMAP" id="MF_01928">
    <property type="entry name" value="PurK"/>
    <property type="match status" value="1"/>
</dbReference>
<dbReference type="Gene3D" id="3.30.470.20">
    <property type="entry name" value="ATP-grasp fold, B domain"/>
    <property type="match status" value="1"/>
</dbReference>
<feature type="binding site" evidence="7">
    <location>
        <position position="150"/>
    </location>
    <ligand>
        <name>ATP</name>
        <dbReference type="ChEBI" id="CHEBI:30616"/>
    </ligand>
</feature>
<dbReference type="RefSeq" id="WP_105987672.1">
    <property type="nucleotide sequence ID" value="NZ_POST01000002.1"/>
</dbReference>
<feature type="domain" description="ATP-grasp" evidence="9">
    <location>
        <begin position="114"/>
        <end position="300"/>
    </location>
</feature>
<dbReference type="NCBIfam" id="TIGR01161">
    <property type="entry name" value="purK"/>
    <property type="match status" value="1"/>
</dbReference>
<dbReference type="InterPro" id="IPR040686">
    <property type="entry name" value="PurK_C"/>
</dbReference>
<dbReference type="PANTHER" id="PTHR11609">
    <property type="entry name" value="PURINE BIOSYNTHESIS PROTEIN 6/7, PUR6/7"/>
    <property type="match status" value="1"/>
</dbReference>
<dbReference type="InterPro" id="IPR005875">
    <property type="entry name" value="PurK"/>
</dbReference>
<dbReference type="GO" id="GO:0034028">
    <property type="term" value="F:5-(carboxyamino)imidazole ribonucleotide synthase activity"/>
    <property type="evidence" value="ECO:0007669"/>
    <property type="project" value="UniProtKB-EC"/>
</dbReference>
<dbReference type="Pfam" id="PF02222">
    <property type="entry name" value="ATP-grasp"/>
    <property type="match status" value="1"/>
</dbReference>
<dbReference type="InterPro" id="IPR003135">
    <property type="entry name" value="ATP-grasp_carboxylate-amine"/>
</dbReference>
<comment type="cofactor">
    <cofactor evidence="2">
        <name>Mg(2+)</name>
        <dbReference type="ChEBI" id="CHEBI:18420"/>
    </cofactor>
</comment>
<evidence type="ECO:0000256" key="8">
    <source>
        <dbReference type="RuleBase" id="RU361200"/>
    </source>
</evidence>
<dbReference type="SUPFAM" id="SSF56059">
    <property type="entry name" value="Glutathione synthetase ATP-binding domain-like"/>
    <property type="match status" value="1"/>
</dbReference>
<evidence type="ECO:0000256" key="6">
    <source>
        <dbReference type="ARBA" id="ARBA00023211"/>
    </source>
</evidence>
<dbReference type="EC" id="6.3.4.18" evidence="7 8"/>
<evidence type="ECO:0000256" key="7">
    <source>
        <dbReference type="HAMAP-Rule" id="MF_01928"/>
    </source>
</evidence>
<evidence type="ECO:0000259" key="9">
    <source>
        <dbReference type="PROSITE" id="PS50975"/>
    </source>
</evidence>
<dbReference type="SUPFAM" id="SSF52440">
    <property type="entry name" value="PreATP-grasp domain"/>
    <property type="match status" value="1"/>
</dbReference>
<feature type="binding site" evidence="7">
    <location>
        <position position="216"/>
    </location>
    <ligand>
        <name>ATP</name>
        <dbReference type="ChEBI" id="CHEBI:30616"/>
    </ligand>
</feature>
<protein>
    <recommendedName>
        <fullName evidence="7 8">N5-carboxyaminoimidazole ribonucleotide synthase</fullName>
        <shortName evidence="7 8">N5-CAIR synthase</shortName>
        <ecNumber evidence="7 8">6.3.4.18</ecNumber>
    </recommendedName>
    <alternativeName>
        <fullName evidence="7 8">5-(carboxyamino)imidazole ribonucleotide synthetase</fullName>
    </alternativeName>
</protein>
<comment type="cofactor">
    <cofactor evidence="1">
        <name>Mn(2+)</name>
        <dbReference type="ChEBI" id="CHEBI:29035"/>
    </cofactor>
</comment>
<evidence type="ECO:0000256" key="1">
    <source>
        <dbReference type="ARBA" id="ARBA00001936"/>
    </source>
</evidence>
<dbReference type="InterPro" id="IPR016185">
    <property type="entry name" value="PreATP-grasp_dom_sf"/>
</dbReference>
<keyword evidence="5 7" id="KW-0067">ATP-binding</keyword>
<keyword evidence="7 8" id="KW-0436">Ligase</keyword>
<dbReference type="Pfam" id="PF22660">
    <property type="entry name" value="RS_preATP-grasp-like"/>
    <property type="match status" value="1"/>
</dbReference>
<comment type="pathway">
    <text evidence="7 8">Purine metabolism; IMP biosynthesis via de novo pathway; 5-amino-1-(5-phospho-D-ribosyl)imidazole-4-carboxylate from 5-amino-1-(5-phospho-D-ribosyl)imidazole (N5-CAIR route): step 1/2.</text>
</comment>
<sequence>MKGSNKLVLPQNTIGILGGGQLGQMMALSAKSMGYKIGILDSTPHSSASQVADFQIIAEYNDQKALNNLANKSNLITYEFENVDQNSIKKIKDKVLVPQKLNELSIISHRKREKDFLFNNNLPVVNYQYVNSESDLEAAISKIGFPSILKTCEGGYDGHDQIDINNEKDMNNALTKLNNREWILEEKVKFNKEVSIMVARNNQDQIGTFPLSENIHKNHILHTSIVPARVNNLVHEKAKSIAVKIAQKLDLTGVLGIEFFLLPNNELIVNEMAPRPHNSGHYTIEACNISQFEAHIRCICGLSIPKIKMDHKAVMVNLLGSNIEVARKSLNNHPDWHLHDYGKADIRNGRKMGHITVIGDSIDDLLNKVEQFK</sequence>
<evidence type="ECO:0000256" key="5">
    <source>
        <dbReference type="ARBA" id="ARBA00022840"/>
    </source>
</evidence>
<dbReference type="Gene3D" id="3.40.50.20">
    <property type="match status" value="1"/>
</dbReference>
<comment type="subunit">
    <text evidence="7 8">Homodimer.</text>
</comment>
<gene>
    <name evidence="7 8" type="primary">purK</name>
    <name evidence="10" type="ORF">DY048_02930</name>
</gene>
<keyword evidence="6" id="KW-0464">Manganese</keyword>
<name>A0ABY2YTK1_9LACO</name>
<comment type="caution">
    <text evidence="10">The sequence shown here is derived from an EMBL/GenBank/DDBJ whole genome shotgun (WGS) entry which is preliminary data.</text>
</comment>
<comment type="function">
    <text evidence="7">Catalyzes the ATP-dependent conversion of 5-aminoimidazole ribonucleotide (AIR) and HCO(3)(-) to N5-carboxyaminoimidazole ribonucleotide (N5-CAIR).</text>
</comment>
<comment type="caution">
    <text evidence="7">Lacks conserved residue(s) required for the propagation of feature annotation.</text>
</comment>
<feature type="binding site" evidence="7">
    <location>
        <begin position="270"/>
        <end position="271"/>
    </location>
    <ligand>
        <name>ATP</name>
        <dbReference type="ChEBI" id="CHEBI:30616"/>
    </ligand>
</feature>
<dbReference type="SUPFAM" id="SSF51246">
    <property type="entry name" value="Rudiment single hybrid motif"/>
    <property type="match status" value="1"/>
</dbReference>
<dbReference type="NCBIfam" id="NF004675">
    <property type="entry name" value="PRK06019.1-1"/>
    <property type="match status" value="1"/>
</dbReference>
<dbReference type="NCBIfam" id="NF004676">
    <property type="entry name" value="PRK06019.1-2"/>
    <property type="match status" value="1"/>
</dbReference>
<dbReference type="InterPro" id="IPR054350">
    <property type="entry name" value="PurT/PurK_preATP-grasp"/>
</dbReference>
<dbReference type="EMBL" id="QUAM01000002">
    <property type="protein sequence ID" value="TPR15232.1"/>
    <property type="molecule type" value="Genomic_DNA"/>
</dbReference>
<dbReference type="InterPro" id="IPR013815">
    <property type="entry name" value="ATP_grasp_subdomain_1"/>
</dbReference>
<comment type="similarity">
    <text evidence="7 8">Belongs to the PurK/PurT family.</text>
</comment>
<keyword evidence="3 7" id="KW-0547">Nucleotide-binding</keyword>
<feature type="binding site" evidence="7">
    <location>
        <position position="110"/>
    </location>
    <ligand>
        <name>ATP</name>
        <dbReference type="ChEBI" id="CHEBI:30616"/>
    </ligand>
</feature>
<evidence type="ECO:0000256" key="3">
    <source>
        <dbReference type="ARBA" id="ARBA00022741"/>
    </source>
</evidence>
<dbReference type="Pfam" id="PF17769">
    <property type="entry name" value="PurK_C"/>
    <property type="match status" value="1"/>
</dbReference>
<proteinExistence type="inferred from homology"/>
<keyword evidence="11" id="KW-1185">Reference proteome</keyword>
<organism evidence="10 11">
    <name type="scientific">Apilactobacillus timberlakei</name>
    <dbReference type="NCBI Taxonomy" id="2008380"/>
    <lineage>
        <taxon>Bacteria</taxon>
        <taxon>Bacillati</taxon>
        <taxon>Bacillota</taxon>
        <taxon>Bacilli</taxon>
        <taxon>Lactobacillales</taxon>
        <taxon>Lactobacillaceae</taxon>
        <taxon>Apilactobacillus</taxon>
    </lineage>
</organism>
<keyword evidence="4 7" id="KW-0658">Purine biosynthesis</keyword>
<accession>A0ABY2YTK1</accession>
<dbReference type="NCBIfam" id="NF004679">
    <property type="entry name" value="PRK06019.1-5"/>
    <property type="match status" value="1"/>
</dbReference>
<dbReference type="Proteomes" id="UP000767392">
    <property type="component" value="Unassembled WGS sequence"/>
</dbReference>
<reference evidence="10 11" key="1">
    <citation type="submission" date="2018-08" db="EMBL/GenBank/DDBJ databases">
        <title>Comparative genomics of wild bee and flower associated Lactobacillus reveals potential adaptation to the bee host.</title>
        <authorList>
            <person name="Vuong H.Q."/>
            <person name="Mcfrederick Q.S."/>
        </authorList>
    </citation>
    <scope>NUCLEOTIDE SEQUENCE [LARGE SCALE GENOMIC DNA]</scope>
    <source>
        <strain evidence="10 11">HV_04</strain>
    </source>
</reference>
<comment type="function">
    <text evidence="8">Catalyzes the ATP-dependent conversion of 5-aminoimidazole ribonucleotide (AIR) and HCO(3)- to N5-carboxyaminoimidazole ribonucleotide (N5-CAIR).</text>
</comment>